<keyword evidence="11 14" id="KW-0472">Membrane</keyword>
<comment type="cofactor">
    <cofactor evidence="1 12">
        <name>heme</name>
        <dbReference type="ChEBI" id="CHEBI:30413"/>
    </cofactor>
</comment>
<comment type="similarity">
    <text evidence="3 13">Belongs to the cytochrome P450 family.</text>
</comment>
<feature type="binding site" description="axial binding residue" evidence="12">
    <location>
        <position position="435"/>
    </location>
    <ligand>
        <name>heme</name>
        <dbReference type="ChEBI" id="CHEBI:30413"/>
    </ligand>
    <ligandPart>
        <name>Fe</name>
        <dbReference type="ChEBI" id="CHEBI:18248"/>
    </ligandPart>
</feature>
<evidence type="ECO:0000256" key="2">
    <source>
        <dbReference type="ARBA" id="ARBA00004167"/>
    </source>
</evidence>
<dbReference type="InterPro" id="IPR001128">
    <property type="entry name" value="Cyt_P450"/>
</dbReference>
<evidence type="ECO:0000256" key="13">
    <source>
        <dbReference type="RuleBase" id="RU000461"/>
    </source>
</evidence>
<evidence type="ECO:0000256" key="10">
    <source>
        <dbReference type="ARBA" id="ARBA00023033"/>
    </source>
</evidence>
<dbReference type="GO" id="GO:0004497">
    <property type="term" value="F:monooxygenase activity"/>
    <property type="evidence" value="ECO:0007669"/>
    <property type="project" value="UniProtKB-KW"/>
</dbReference>
<dbReference type="SUPFAM" id="SSF48264">
    <property type="entry name" value="Cytochrome P450"/>
    <property type="match status" value="1"/>
</dbReference>
<evidence type="ECO:0000256" key="14">
    <source>
        <dbReference type="SAM" id="Phobius"/>
    </source>
</evidence>
<proteinExistence type="inferred from homology"/>
<feature type="transmembrane region" description="Helical" evidence="14">
    <location>
        <begin position="6"/>
        <end position="23"/>
    </location>
</feature>
<evidence type="ECO:0000256" key="5">
    <source>
        <dbReference type="ARBA" id="ARBA00022692"/>
    </source>
</evidence>
<sequence>MEETFWLITCGLVVAFAVAKLLFGTKSSLSTMEWPAGPKKLPIIGNLHQLGGETFHHCLANLAKVHGSPFTIWVGSWRPVIIICDVDRAWEVLVNKSSDYSARDMPDITKIASADWKNISHCDSGPFWHNLRKGLQSVALTPFNVESQYHLQERDMQNLIRSMEEKASHKNGLLKPLDYVKEETLRLVSRLIFGQDFVDEDFVAGMHHALHDYIETIGTASLADAFKICENLPSYKKIVRAVHAIKKRIDSLIRPHLVSKPPTNTYLHFLLSQEFSEDVIISAIHEVYDLSVDSTSSTTVWALAFLVREQKIQEKLYREIQSVTGGKRLVKVEDISKLPYLQAVMRETLRMKPFAPMAIPHKASKDTSLMGKKVNKGTVVMVNLYAIHHNPDVFPEPDKFMPERFLKDVNSDGSLGDIKKMESSLMAFSAGMRICAGMDLGKLQLGFGLASLVNAFKWDCAVEGKLPDLTEENNFVLFMKNPLEARITRRIH</sequence>
<dbReference type="Pfam" id="PF00067">
    <property type="entry name" value="p450"/>
    <property type="match status" value="1"/>
</dbReference>
<dbReference type="Proteomes" id="UP001177140">
    <property type="component" value="Unassembled WGS sequence"/>
</dbReference>
<keyword evidence="6 12" id="KW-0479">Metal-binding</keyword>
<dbReference type="Gene3D" id="1.10.630.10">
    <property type="entry name" value="Cytochrome P450"/>
    <property type="match status" value="1"/>
</dbReference>
<evidence type="ECO:0000256" key="3">
    <source>
        <dbReference type="ARBA" id="ARBA00010617"/>
    </source>
</evidence>
<keyword evidence="8 13" id="KW-0560">Oxidoreductase</keyword>
<evidence type="ECO:0000256" key="4">
    <source>
        <dbReference type="ARBA" id="ARBA00022617"/>
    </source>
</evidence>
<evidence type="ECO:0000256" key="12">
    <source>
        <dbReference type="PIRSR" id="PIRSR602401-1"/>
    </source>
</evidence>
<dbReference type="PRINTS" id="PR00385">
    <property type="entry name" value="P450"/>
</dbReference>
<evidence type="ECO:0000313" key="16">
    <source>
        <dbReference type="Proteomes" id="UP001177140"/>
    </source>
</evidence>
<dbReference type="GO" id="GO:0016717">
    <property type="term" value="F:oxidoreductase activity, acting on paired donors, with oxidation of a pair of donors resulting in the reduction of molecular oxygen to two molecules of water"/>
    <property type="evidence" value="ECO:0007669"/>
    <property type="project" value="UniProtKB-ARBA"/>
</dbReference>
<dbReference type="GO" id="GO:0033075">
    <property type="term" value="P:isoquinoline alkaloid biosynthetic process"/>
    <property type="evidence" value="ECO:0007669"/>
    <property type="project" value="UniProtKB-ARBA"/>
</dbReference>
<evidence type="ECO:0000256" key="6">
    <source>
        <dbReference type="ARBA" id="ARBA00022723"/>
    </source>
</evidence>
<evidence type="ECO:0000256" key="1">
    <source>
        <dbReference type="ARBA" id="ARBA00001971"/>
    </source>
</evidence>
<evidence type="ECO:0000256" key="11">
    <source>
        <dbReference type="ARBA" id="ARBA00023136"/>
    </source>
</evidence>
<dbReference type="GO" id="GO:0020037">
    <property type="term" value="F:heme binding"/>
    <property type="evidence" value="ECO:0007669"/>
    <property type="project" value="InterPro"/>
</dbReference>
<comment type="subcellular location">
    <subcellularLocation>
        <location evidence="2">Membrane</location>
        <topology evidence="2">Single-pass membrane protein</topology>
    </subcellularLocation>
</comment>
<dbReference type="AlphaFoldDB" id="A0AA42ARX9"/>
<dbReference type="InterPro" id="IPR017972">
    <property type="entry name" value="Cyt_P450_CS"/>
</dbReference>
<keyword evidence="16" id="KW-1185">Reference proteome</keyword>
<dbReference type="GO" id="GO:0005506">
    <property type="term" value="F:iron ion binding"/>
    <property type="evidence" value="ECO:0007669"/>
    <property type="project" value="InterPro"/>
</dbReference>
<dbReference type="InterPro" id="IPR002401">
    <property type="entry name" value="Cyt_P450_E_grp-I"/>
</dbReference>
<keyword evidence="9 12" id="KW-0408">Iron</keyword>
<dbReference type="PRINTS" id="PR00463">
    <property type="entry name" value="EP450I"/>
</dbReference>
<keyword evidence="10 13" id="KW-0503">Monooxygenase</keyword>
<dbReference type="PANTHER" id="PTHR47944:SF4">
    <property type="entry name" value="OS09G0441700 PROTEIN"/>
    <property type="match status" value="1"/>
</dbReference>
<dbReference type="InterPro" id="IPR036396">
    <property type="entry name" value="Cyt_P450_sf"/>
</dbReference>
<dbReference type="PROSITE" id="PS00086">
    <property type="entry name" value="CYTOCHROME_P450"/>
    <property type="match status" value="1"/>
</dbReference>
<keyword evidence="5 14" id="KW-0812">Transmembrane</keyword>
<evidence type="ECO:0000256" key="9">
    <source>
        <dbReference type="ARBA" id="ARBA00023004"/>
    </source>
</evidence>
<evidence type="ECO:0000256" key="7">
    <source>
        <dbReference type="ARBA" id="ARBA00022989"/>
    </source>
</evidence>
<keyword evidence="7 14" id="KW-1133">Transmembrane helix</keyword>
<dbReference type="PANTHER" id="PTHR47944">
    <property type="entry name" value="CYTOCHROME P450 98A9"/>
    <property type="match status" value="1"/>
</dbReference>
<evidence type="ECO:0000256" key="8">
    <source>
        <dbReference type="ARBA" id="ARBA00023002"/>
    </source>
</evidence>
<gene>
    <name evidence="15" type="ORF">MKW94_008248</name>
</gene>
<accession>A0AA42ARX9</accession>
<name>A0AA42ARX9_PAPNU</name>
<evidence type="ECO:0000313" key="15">
    <source>
        <dbReference type="EMBL" id="MCL7040108.1"/>
    </source>
</evidence>
<keyword evidence="4 12" id="KW-0349">Heme</keyword>
<reference evidence="15" key="1">
    <citation type="submission" date="2022-03" db="EMBL/GenBank/DDBJ databases">
        <title>A functionally conserved STORR gene fusion in Papaver species that diverged 16.8 million years ago.</title>
        <authorList>
            <person name="Catania T."/>
        </authorList>
    </citation>
    <scope>NUCLEOTIDE SEQUENCE</scope>
    <source>
        <strain evidence="15">S-191538</strain>
    </source>
</reference>
<organism evidence="15 16">
    <name type="scientific">Papaver nudicaule</name>
    <name type="common">Iceland poppy</name>
    <dbReference type="NCBI Taxonomy" id="74823"/>
    <lineage>
        <taxon>Eukaryota</taxon>
        <taxon>Viridiplantae</taxon>
        <taxon>Streptophyta</taxon>
        <taxon>Embryophyta</taxon>
        <taxon>Tracheophyta</taxon>
        <taxon>Spermatophyta</taxon>
        <taxon>Magnoliopsida</taxon>
        <taxon>Ranunculales</taxon>
        <taxon>Papaveraceae</taxon>
        <taxon>Papaveroideae</taxon>
        <taxon>Papaver</taxon>
    </lineage>
</organism>
<dbReference type="EMBL" id="JAJJMA010208729">
    <property type="protein sequence ID" value="MCL7040108.1"/>
    <property type="molecule type" value="Genomic_DNA"/>
</dbReference>
<comment type="caution">
    <text evidence="15">The sequence shown here is derived from an EMBL/GenBank/DDBJ whole genome shotgun (WGS) entry which is preliminary data.</text>
</comment>
<evidence type="ECO:0008006" key="17">
    <source>
        <dbReference type="Google" id="ProtNLM"/>
    </source>
</evidence>
<protein>
    <recommendedName>
        <fullName evidence="17">Cheilanthifoline synthase</fullName>
    </recommendedName>
</protein>
<dbReference type="GO" id="GO:0016020">
    <property type="term" value="C:membrane"/>
    <property type="evidence" value="ECO:0007669"/>
    <property type="project" value="UniProtKB-SubCell"/>
</dbReference>